<sequence>MPAPGSSSSPQDNVALENEVHTQVFDPYMYGRVLGYGYGMTKSRLSSYGLVTRVQEKALLEEAESRFRVEVVE</sequence>
<keyword evidence="2" id="KW-1185">Reference proteome</keyword>
<name>A0A7J9DRW3_9ROSI</name>
<organism evidence="1 2">
    <name type="scientific">Gossypium trilobum</name>
    <dbReference type="NCBI Taxonomy" id="34281"/>
    <lineage>
        <taxon>Eukaryota</taxon>
        <taxon>Viridiplantae</taxon>
        <taxon>Streptophyta</taxon>
        <taxon>Embryophyta</taxon>
        <taxon>Tracheophyta</taxon>
        <taxon>Spermatophyta</taxon>
        <taxon>Magnoliopsida</taxon>
        <taxon>eudicotyledons</taxon>
        <taxon>Gunneridae</taxon>
        <taxon>Pentapetalae</taxon>
        <taxon>rosids</taxon>
        <taxon>malvids</taxon>
        <taxon>Malvales</taxon>
        <taxon>Malvaceae</taxon>
        <taxon>Malvoideae</taxon>
        <taxon>Gossypium</taxon>
    </lineage>
</organism>
<evidence type="ECO:0000313" key="1">
    <source>
        <dbReference type="EMBL" id="MBA0763456.1"/>
    </source>
</evidence>
<accession>A0A7J9DRW3</accession>
<dbReference type="AlphaFoldDB" id="A0A7J9DRW3"/>
<dbReference type="EMBL" id="JABEZW010000004">
    <property type="protein sequence ID" value="MBA0763456.1"/>
    <property type="molecule type" value="Genomic_DNA"/>
</dbReference>
<comment type="caution">
    <text evidence="1">The sequence shown here is derived from an EMBL/GenBank/DDBJ whole genome shotgun (WGS) entry which is preliminary data.</text>
</comment>
<proteinExistence type="predicted"/>
<gene>
    <name evidence="1" type="ORF">Gotri_012893</name>
</gene>
<evidence type="ECO:0000313" key="2">
    <source>
        <dbReference type="Proteomes" id="UP000593568"/>
    </source>
</evidence>
<dbReference type="Proteomes" id="UP000593568">
    <property type="component" value="Unassembled WGS sequence"/>
</dbReference>
<reference evidence="1 2" key="1">
    <citation type="journal article" date="2019" name="Genome Biol. Evol.">
        <title>Insights into the evolution of the New World diploid cottons (Gossypium, subgenus Houzingenia) based on genome sequencing.</title>
        <authorList>
            <person name="Grover C.E."/>
            <person name="Arick M.A. 2nd"/>
            <person name="Thrash A."/>
            <person name="Conover J.L."/>
            <person name="Sanders W.S."/>
            <person name="Peterson D.G."/>
            <person name="Frelichowski J.E."/>
            <person name="Scheffler J.A."/>
            <person name="Scheffler B.E."/>
            <person name="Wendel J.F."/>
        </authorList>
    </citation>
    <scope>NUCLEOTIDE SEQUENCE [LARGE SCALE GENOMIC DNA]</scope>
    <source>
        <strain evidence="1">8</strain>
        <tissue evidence="1">Leaf</tissue>
    </source>
</reference>
<protein>
    <submittedName>
        <fullName evidence="1">Uncharacterized protein</fullName>
    </submittedName>
</protein>